<dbReference type="RefSeq" id="WP_080064814.1">
    <property type="nucleotide sequence ID" value="NZ_MZGX01000015.1"/>
</dbReference>
<keyword evidence="1" id="KW-0812">Transmembrane</keyword>
<dbReference type="OrthoDB" id="2087026at2"/>
<accession>A0A1V4SID1</accession>
<feature type="transmembrane region" description="Helical" evidence="1">
    <location>
        <begin position="25"/>
        <end position="46"/>
    </location>
</feature>
<sequence length="163" mass="17793">MKLKVFKLKSSSSENTGKNTAFENILFSICILCFVILILVQTVLVVPSLRSRFHLTDKSLGLPLNGDEYLYEQGQITVEIIGTEPDAALRILVNGDSVSAFDSTQMTISVKDGDVVEIDGSHSAVGHVVKVKSTTTNINSKCKNAMVNIDSNIRMLVKVQMDS</sequence>
<keyword evidence="3" id="KW-1185">Reference proteome</keyword>
<dbReference type="AlphaFoldDB" id="A0A1V4SID1"/>
<gene>
    <name evidence="2" type="ORF">CLHUN_23810</name>
</gene>
<dbReference type="STRING" id="48256.CLHUN_23810"/>
<keyword evidence="1" id="KW-1133">Transmembrane helix</keyword>
<keyword evidence="1" id="KW-0472">Membrane</keyword>
<dbReference type="EMBL" id="MZGX01000015">
    <property type="protein sequence ID" value="OPX43662.1"/>
    <property type="molecule type" value="Genomic_DNA"/>
</dbReference>
<name>A0A1V4SID1_RUMHU</name>
<evidence type="ECO:0000313" key="3">
    <source>
        <dbReference type="Proteomes" id="UP000191554"/>
    </source>
</evidence>
<evidence type="ECO:0000256" key="1">
    <source>
        <dbReference type="SAM" id="Phobius"/>
    </source>
</evidence>
<evidence type="ECO:0000313" key="2">
    <source>
        <dbReference type="EMBL" id="OPX43662.1"/>
    </source>
</evidence>
<comment type="caution">
    <text evidence="2">The sequence shown here is derived from an EMBL/GenBank/DDBJ whole genome shotgun (WGS) entry which is preliminary data.</text>
</comment>
<organism evidence="2 3">
    <name type="scientific">Ruminiclostridium hungatei</name>
    <name type="common">Clostridium hungatei</name>
    <dbReference type="NCBI Taxonomy" id="48256"/>
    <lineage>
        <taxon>Bacteria</taxon>
        <taxon>Bacillati</taxon>
        <taxon>Bacillota</taxon>
        <taxon>Clostridia</taxon>
        <taxon>Eubacteriales</taxon>
        <taxon>Oscillospiraceae</taxon>
        <taxon>Ruminiclostridium</taxon>
    </lineage>
</organism>
<reference evidence="2 3" key="1">
    <citation type="submission" date="2017-03" db="EMBL/GenBank/DDBJ databases">
        <title>Genome sequence of Clostridium hungatei DSM 14427.</title>
        <authorList>
            <person name="Poehlein A."/>
            <person name="Daniel R."/>
        </authorList>
    </citation>
    <scope>NUCLEOTIDE SEQUENCE [LARGE SCALE GENOMIC DNA]</scope>
    <source>
        <strain evidence="2 3">DSM 14427</strain>
    </source>
</reference>
<proteinExistence type="predicted"/>
<dbReference type="Proteomes" id="UP000191554">
    <property type="component" value="Unassembled WGS sequence"/>
</dbReference>
<protein>
    <submittedName>
        <fullName evidence="2">Uncharacterized protein</fullName>
    </submittedName>
</protein>